<dbReference type="Proteomes" id="UP000279968">
    <property type="component" value="Unassembled WGS sequence"/>
</dbReference>
<feature type="compositionally biased region" description="Basic and acidic residues" evidence="1">
    <location>
        <begin position="13"/>
        <end position="76"/>
    </location>
</feature>
<dbReference type="OrthoDB" id="3405354at2"/>
<sequence>MTSDGPVAYRAGVDGRRSFPDEQDPRWYTGERGRGYEPEWRGTDEARYRDDEFRAPEQRGATEETRYDTHPHREPGRFGGAEDDPGRFGALGAPADDRSESTGYRPTRARRAEADPLEDSGELTVERVGRRAARDDLAGPDPLALREPGPVDPAPPTPGAPFAPSAVPASSTPLTPGGAVIGGDPLAAGSSGPGAASGAPTTPGTTAHPGTPTHPGAAAHREPSAGAGVSGGVGDPARPAPLSGYPVVEATRPAEPPHPLEMPTGPMPPVGPRAEPPPGLPAYGGAPDPARAGGDGVYRTRRPVLAVFFAVLVLVFEVPALRLLAAGVTGDPVSATNVVSGTFLVAGLPIFAIGLYGLRTGGLSLAEGSRGWLRPPTAYLTVALALFLAAALAAG</sequence>
<dbReference type="EMBL" id="RBAN01000001">
    <property type="protein sequence ID" value="RKN59113.1"/>
    <property type="molecule type" value="Genomic_DNA"/>
</dbReference>
<feature type="compositionally biased region" description="Low complexity" evidence="1">
    <location>
        <begin position="162"/>
        <end position="176"/>
    </location>
</feature>
<keyword evidence="2" id="KW-0472">Membrane</keyword>
<dbReference type="AlphaFoldDB" id="A0A3B0AFL9"/>
<proteinExistence type="predicted"/>
<protein>
    <submittedName>
        <fullName evidence="3">Uncharacterized protein</fullName>
    </submittedName>
</protein>
<feature type="compositionally biased region" description="Basic and acidic residues" evidence="1">
    <location>
        <begin position="124"/>
        <end position="137"/>
    </location>
</feature>
<organism evidence="3 4">
    <name type="scientific">Micromonospora costi</name>
    <dbReference type="NCBI Taxonomy" id="1530042"/>
    <lineage>
        <taxon>Bacteria</taxon>
        <taxon>Bacillati</taxon>
        <taxon>Actinomycetota</taxon>
        <taxon>Actinomycetes</taxon>
        <taxon>Micromonosporales</taxon>
        <taxon>Micromonosporaceae</taxon>
        <taxon>Micromonospora</taxon>
    </lineage>
</organism>
<keyword evidence="2" id="KW-1133">Transmembrane helix</keyword>
<reference evidence="3 4" key="1">
    <citation type="journal article" date="2015" name="Int. J. Syst. Evol. Microbiol.">
        <title>Micromonospora costi sp. nov., isolated from a leaf of Costus speciosus.</title>
        <authorList>
            <person name="Thawai C."/>
        </authorList>
    </citation>
    <scope>NUCLEOTIDE SEQUENCE [LARGE SCALE GENOMIC DNA]</scope>
    <source>
        <strain evidence="3 4">CS1-12</strain>
    </source>
</reference>
<feature type="compositionally biased region" description="Pro residues" evidence="1">
    <location>
        <begin position="254"/>
        <end position="280"/>
    </location>
</feature>
<feature type="compositionally biased region" description="Low complexity" evidence="1">
    <location>
        <begin position="187"/>
        <end position="218"/>
    </location>
</feature>
<name>A0A3B0AFL9_9ACTN</name>
<feature type="region of interest" description="Disordered" evidence="1">
    <location>
        <begin position="1"/>
        <end position="288"/>
    </location>
</feature>
<evidence type="ECO:0000256" key="1">
    <source>
        <dbReference type="SAM" id="MobiDB-lite"/>
    </source>
</evidence>
<gene>
    <name evidence="3" type="ORF">D7193_04830</name>
</gene>
<feature type="compositionally biased region" description="Pro residues" evidence="1">
    <location>
        <begin position="150"/>
        <end position="161"/>
    </location>
</feature>
<accession>A0A3B0AFL9</accession>
<feature type="transmembrane region" description="Helical" evidence="2">
    <location>
        <begin position="378"/>
        <end position="394"/>
    </location>
</feature>
<keyword evidence="4" id="KW-1185">Reference proteome</keyword>
<comment type="caution">
    <text evidence="3">The sequence shown here is derived from an EMBL/GenBank/DDBJ whole genome shotgun (WGS) entry which is preliminary data.</text>
</comment>
<feature type="transmembrane region" description="Helical" evidence="2">
    <location>
        <begin position="304"/>
        <end position="326"/>
    </location>
</feature>
<evidence type="ECO:0000313" key="4">
    <source>
        <dbReference type="Proteomes" id="UP000279968"/>
    </source>
</evidence>
<evidence type="ECO:0000313" key="3">
    <source>
        <dbReference type="EMBL" id="RKN59113.1"/>
    </source>
</evidence>
<keyword evidence="2" id="KW-0812">Transmembrane</keyword>
<feature type="transmembrane region" description="Helical" evidence="2">
    <location>
        <begin position="338"/>
        <end position="358"/>
    </location>
</feature>
<evidence type="ECO:0000256" key="2">
    <source>
        <dbReference type="SAM" id="Phobius"/>
    </source>
</evidence>